<name>A0A2M4DFS1_ANODA</name>
<proteinExistence type="predicted"/>
<dbReference type="AlphaFoldDB" id="A0A2M4DFS1"/>
<accession>A0A2M4DFS1</accession>
<reference evidence="1" key="1">
    <citation type="submission" date="2018-01" db="EMBL/GenBank/DDBJ databases">
        <title>An insight into the sialome of Amazonian anophelines.</title>
        <authorList>
            <person name="Ribeiro J.M."/>
            <person name="Scarpassa V."/>
            <person name="Calvo E."/>
        </authorList>
    </citation>
    <scope>NUCLEOTIDE SEQUENCE</scope>
</reference>
<sequence length="104" mass="11422">MQTKMQALFLSCLAVCAAFTGNYMIISVLPLLRLVGFLLCGRFSPPFSGQLPPRVRLCPLRKRQLQQSIARKRVLACRSGTTMPNDAKRSNTLLRSVGLSVGLA</sequence>
<evidence type="ECO:0000313" key="1">
    <source>
        <dbReference type="EMBL" id="MBW76393.1"/>
    </source>
</evidence>
<protein>
    <submittedName>
        <fullName evidence="1">Putative secreted protein</fullName>
    </submittedName>
</protein>
<organism evidence="1">
    <name type="scientific">Anopheles darlingi</name>
    <name type="common">Mosquito</name>
    <dbReference type="NCBI Taxonomy" id="43151"/>
    <lineage>
        <taxon>Eukaryota</taxon>
        <taxon>Metazoa</taxon>
        <taxon>Ecdysozoa</taxon>
        <taxon>Arthropoda</taxon>
        <taxon>Hexapoda</taxon>
        <taxon>Insecta</taxon>
        <taxon>Pterygota</taxon>
        <taxon>Neoptera</taxon>
        <taxon>Endopterygota</taxon>
        <taxon>Diptera</taxon>
        <taxon>Nematocera</taxon>
        <taxon>Culicoidea</taxon>
        <taxon>Culicidae</taxon>
        <taxon>Anophelinae</taxon>
        <taxon>Anopheles</taxon>
    </lineage>
</organism>
<dbReference type="EMBL" id="GGFL01012215">
    <property type="protein sequence ID" value="MBW76393.1"/>
    <property type="molecule type" value="Transcribed_RNA"/>
</dbReference>